<feature type="transmembrane region" description="Helical" evidence="1">
    <location>
        <begin position="48"/>
        <end position="70"/>
    </location>
</feature>
<dbReference type="AlphaFoldDB" id="A0A371RF84"/>
<feature type="transmembrane region" description="Helical" evidence="1">
    <location>
        <begin position="130"/>
        <end position="151"/>
    </location>
</feature>
<feature type="transmembrane region" description="Helical" evidence="1">
    <location>
        <begin position="105"/>
        <end position="123"/>
    </location>
</feature>
<feature type="transmembrane region" description="Helical" evidence="1">
    <location>
        <begin position="204"/>
        <end position="222"/>
    </location>
</feature>
<organism evidence="3 4">
    <name type="scientific">Parvularcula marina</name>
    <dbReference type="NCBI Taxonomy" id="2292771"/>
    <lineage>
        <taxon>Bacteria</taxon>
        <taxon>Pseudomonadati</taxon>
        <taxon>Pseudomonadota</taxon>
        <taxon>Alphaproteobacteria</taxon>
        <taxon>Parvularculales</taxon>
        <taxon>Parvularculaceae</taxon>
        <taxon>Parvularcula</taxon>
    </lineage>
</organism>
<dbReference type="PANTHER" id="PTHR30590">
    <property type="entry name" value="INNER MEMBRANE PROTEIN"/>
    <property type="match status" value="1"/>
</dbReference>
<proteinExistence type="predicted"/>
<dbReference type="EMBL" id="QUQO01000001">
    <property type="protein sequence ID" value="RFB04106.1"/>
    <property type="molecule type" value="Genomic_DNA"/>
</dbReference>
<evidence type="ECO:0000313" key="3">
    <source>
        <dbReference type="EMBL" id="RFB04106.1"/>
    </source>
</evidence>
<evidence type="ECO:0000259" key="2">
    <source>
        <dbReference type="Pfam" id="PF04235"/>
    </source>
</evidence>
<keyword evidence="1" id="KW-1133">Transmembrane helix</keyword>
<feature type="transmembrane region" description="Helical" evidence="1">
    <location>
        <begin position="340"/>
        <end position="361"/>
    </location>
</feature>
<sequence length="387" mass="44043">MGATTKPDRMVLVDSLRGFALLGLFLVHCVERFELFWLDPVYDRTFQWTFGIFAGKAYALFALCFGLSFYIIMERARERGEAYAGTFAWRLVILLGFGILHSLIYRGDILMLLALFGFLLLLFDRIKNNWLLLGLGVLILAQLPLLFRAWAAMDGQAWALATPRYFDNPSLGVMATGSLWDMIKSFATDGQGAKWWFMLESGRITQIIGLFVIGLLLGRIRFFRDPERYGRTRIIALVVSLAAWLGLWAVQVQLFPSVAEALPEAQRELGQALENLIQLALLSVQILVFIELYQRLKGAVISWLAPMGRMTLTLYLGQSLIFVPIFAGFGLGLYDDMSNATALQIGIVTFALQMVFAAWWFRHFYYGPLEWVWRAATRRTLDVPFRK</sequence>
<accession>A0A371RF84</accession>
<reference evidence="3 4" key="1">
    <citation type="submission" date="2018-08" db="EMBL/GenBank/DDBJ databases">
        <title>Parvularcula sp. SM1705, isolated from surface water of the South Sea China.</title>
        <authorList>
            <person name="Sun L."/>
        </authorList>
    </citation>
    <scope>NUCLEOTIDE SEQUENCE [LARGE SCALE GENOMIC DNA]</scope>
    <source>
        <strain evidence="3 4">SM1705</strain>
    </source>
</reference>
<keyword evidence="1" id="KW-0472">Membrane</keyword>
<comment type="caution">
    <text evidence="3">The sequence shown here is derived from an EMBL/GenBank/DDBJ whole genome shotgun (WGS) entry which is preliminary data.</text>
</comment>
<dbReference type="PANTHER" id="PTHR30590:SF2">
    <property type="entry name" value="INNER MEMBRANE PROTEIN"/>
    <property type="match status" value="1"/>
</dbReference>
<dbReference type="InParanoid" id="A0A371RF84"/>
<dbReference type="InterPro" id="IPR052529">
    <property type="entry name" value="Bact_Transport_Assoc"/>
</dbReference>
<feature type="transmembrane region" description="Helical" evidence="1">
    <location>
        <begin position="275"/>
        <end position="293"/>
    </location>
</feature>
<feature type="domain" description="DUF418" evidence="2">
    <location>
        <begin position="217"/>
        <end position="379"/>
    </location>
</feature>
<feature type="transmembrane region" description="Helical" evidence="1">
    <location>
        <begin position="234"/>
        <end position="255"/>
    </location>
</feature>
<keyword evidence="4" id="KW-1185">Reference proteome</keyword>
<keyword evidence="1" id="KW-0812">Transmembrane</keyword>
<feature type="transmembrane region" description="Helical" evidence="1">
    <location>
        <begin position="314"/>
        <end position="334"/>
    </location>
</feature>
<dbReference type="OrthoDB" id="9807744at2"/>
<evidence type="ECO:0000256" key="1">
    <source>
        <dbReference type="SAM" id="Phobius"/>
    </source>
</evidence>
<dbReference type="InterPro" id="IPR007349">
    <property type="entry name" value="DUF418"/>
</dbReference>
<gene>
    <name evidence="3" type="ORF">DX908_01710</name>
</gene>
<dbReference type="Pfam" id="PF04235">
    <property type="entry name" value="DUF418"/>
    <property type="match status" value="1"/>
</dbReference>
<dbReference type="Proteomes" id="UP000264589">
    <property type="component" value="Unassembled WGS sequence"/>
</dbReference>
<feature type="transmembrane region" description="Helical" evidence="1">
    <location>
        <begin position="82"/>
        <end position="99"/>
    </location>
</feature>
<dbReference type="RefSeq" id="WP_116390734.1">
    <property type="nucleotide sequence ID" value="NZ_QUQO01000001.1"/>
</dbReference>
<name>A0A371RF84_9PROT</name>
<protein>
    <submittedName>
        <fullName evidence="3">DUF418 domain-containing protein</fullName>
    </submittedName>
</protein>
<evidence type="ECO:0000313" key="4">
    <source>
        <dbReference type="Proteomes" id="UP000264589"/>
    </source>
</evidence>